<dbReference type="Gene3D" id="1.25.40.10">
    <property type="entry name" value="Tetratricopeptide repeat domain"/>
    <property type="match status" value="1"/>
</dbReference>
<gene>
    <name evidence="2" type="ORF">MRS75_10130</name>
</gene>
<dbReference type="InterPro" id="IPR029063">
    <property type="entry name" value="SAM-dependent_MTases_sf"/>
</dbReference>
<keyword evidence="2" id="KW-0489">Methyltransferase</keyword>
<dbReference type="InterPro" id="IPR011990">
    <property type="entry name" value="TPR-like_helical_dom_sf"/>
</dbReference>
<evidence type="ECO:0000313" key="3">
    <source>
        <dbReference type="Proteomes" id="UP001161580"/>
    </source>
</evidence>
<evidence type="ECO:0000256" key="1">
    <source>
        <dbReference type="PROSITE-ProRule" id="PRU00339"/>
    </source>
</evidence>
<name>A0AAE3QG10_9HYPH</name>
<reference evidence="2" key="1">
    <citation type="submission" date="2022-03" db="EMBL/GenBank/DDBJ databases">
        <title>Fererhizobium litorale gen. nov., sp. nov., isolated from sandy sediments of the Sea of Japan seashore.</title>
        <authorList>
            <person name="Romanenko L."/>
            <person name="Kurilenko V."/>
            <person name="Otstavnykh N."/>
            <person name="Svetashev V."/>
            <person name="Tekutyeva L."/>
            <person name="Isaeva M."/>
            <person name="Mikhailov V."/>
        </authorList>
    </citation>
    <scope>NUCLEOTIDE SEQUENCE</scope>
    <source>
        <strain evidence="2">KMM 9576</strain>
    </source>
</reference>
<organism evidence="2 3">
    <name type="scientific">Ferirhizobium litorale</name>
    <dbReference type="NCBI Taxonomy" id="2927786"/>
    <lineage>
        <taxon>Bacteria</taxon>
        <taxon>Pseudomonadati</taxon>
        <taxon>Pseudomonadota</taxon>
        <taxon>Alphaproteobacteria</taxon>
        <taxon>Hyphomicrobiales</taxon>
        <taxon>Rhizobiaceae</taxon>
        <taxon>Ferirhizobium</taxon>
    </lineage>
</organism>
<dbReference type="Pfam" id="PF13428">
    <property type="entry name" value="TPR_14"/>
    <property type="match status" value="1"/>
</dbReference>
<dbReference type="PANTHER" id="PTHR43861">
    <property type="entry name" value="TRANS-ACONITATE 2-METHYLTRANSFERASE-RELATED"/>
    <property type="match status" value="1"/>
</dbReference>
<dbReference type="PROSITE" id="PS50005">
    <property type="entry name" value="TPR"/>
    <property type="match status" value="1"/>
</dbReference>
<dbReference type="GO" id="GO:0032259">
    <property type="term" value="P:methylation"/>
    <property type="evidence" value="ECO:0007669"/>
    <property type="project" value="UniProtKB-KW"/>
</dbReference>
<sequence>MPQNQLSSGDVLTDRRADYARMLAESGDPGAAAELMEQALEQAPNWVSGWFRLGEYREKAGNRDGAIEAYRKVLGFGGDDIFGAHLKLVLLGAEAVPDEPARHYVERLFDDYAERFDKALVERLEYSVPKQVASLLEREAPDCRFACTVDLGCGTGLFGVEIRSRTMRLEGFDLSTRMLAKAAQKQVYEHLGRADLSLPTEASGLFGETLARHRADLVGATDVLNYLGNLSGVFTLVEALLADGGLFAFSVEDAGGGDGFHLGEAMRFAHSESYVRSLCAGHRLQVAATERAVLRKDGGNAVQGILFLAAKGS</sequence>
<dbReference type="Pfam" id="PF13489">
    <property type="entry name" value="Methyltransf_23"/>
    <property type="match status" value="1"/>
</dbReference>
<dbReference type="SUPFAM" id="SSF48452">
    <property type="entry name" value="TPR-like"/>
    <property type="match status" value="1"/>
</dbReference>
<dbReference type="SUPFAM" id="SSF53335">
    <property type="entry name" value="S-adenosyl-L-methionine-dependent methyltransferases"/>
    <property type="match status" value="1"/>
</dbReference>
<comment type="caution">
    <text evidence="2">The sequence shown here is derived from an EMBL/GenBank/DDBJ whole genome shotgun (WGS) entry which is preliminary data.</text>
</comment>
<keyword evidence="3" id="KW-1185">Reference proteome</keyword>
<dbReference type="Gene3D" id="3.40.50.150">
    <property type="entry name" value="Vaccinia Virus protein VP39"/>
    <property type="match status" value="1"/>
</dbReference>
<dbReference type="AlphaFoldDB" id="A0AAE3QG10"/>
<accession>A0AAE3QG10</accession>
<dbReference type="GO" id="GO:0008168">
    <property type="term" value="F:methyltransferase activity"/>
    <property type="evidence" value="ECO:0007669"/>
    <property type="project" value="UniProtKB-KW"/>
</dbReference>
<protein>
    <submittedName>
        <fullName evidence="2">Methyltransferase domain-containing protein</fullName>
    </submittedName>
</protein>
<dbReference type="InterPro" id="IPR019734">
    <property type="entry name" value="TPR_rpt"/>
</dbReference>
<dbReference type="Proteomes" id="UP001161580">
    <property type="component" value="Unassembled WGS sequence"/>
</dbReference>
<keyword evidence="2" id="KW-0808">Transferase</keyword>
<keyword evidence="1" id="KW-0802">TPR repeat</keyword>
<evidence type="ECO:0000313" key="2">
    <source>
        <dbReference type="EMBL" id="MDI7922443.1"/>
    </source>
</evidence>
<dbReference type="EMBL" id="JALDYZ010000004">
    <property type="protein sequence ID" value="MDI7922443.1"/>
    <property type="molecule type" value="Genomic_DNA"/>
</dbReference>
<feature type="repeat" description="TPR" evidence="1">
    <location>
        <begin position="47"/>
        <end position="80"/>
    </location>
</feature>
<dbReference type="PANTHER" id="PTHR43861:SF1">
    <property type="entry name" value="TRANS-ACONITATE 2-METHYLTRANSFERASE"/>
    <property type="match status" value="1"/>
</dbReference>
<proteinExistence type="predicted"/>
<dbReference type="RefSeq" id="WP_311786610.1">
    <property type="nucleotide sequence ID" value="NZ_JALDYY010000005.1"/>
</dbReference>